<dbReference type="STRING" id="6412.T1EH30"/>
<dbReference type="EnsemblMetazoa" id="HelroT124807">
    <property type="protein sequence ID" value="HelroP124807"/>
    <property type="gene ID" value="HelroG124807"/>
</dbReference>
<dbReference type="Proteomes" id="UP000015101">
    <property type="component" value="Unassembled WGS sequence"/>
</dbReference>
<evidence type="ECO:0000313" key="2">
    <source>
        <dbReference type="EMBL" id="ESO09640.1"/>
    </source>
</evidence>
<dbReference type="InterPro" id="IPR038765">
    <property type="entry name" value="Papain-like_cys_pep_sf"/>
</dbReference>
<accession>T1EH30</accession>
<dbReference type="EMBL" id="AMQM01009101">
    <property type="status" value="NOT_ANNOTATED_CDS"/>
    <property type="molecule type" value="Genomic_DNA"/>
</dbReference>
<reference evidence="4" key="1">
    <citation type="submission" date="2012-12" db="EMBL/GenBank/DDBJ databases">
        <authorList>
            <person name="Hellsten U."/>
            <person name="Grimwood J."/>
            <person name="Chapman J.A."/>
            <person name="Shapiro H."/>
            <person name="Aerts A."/>
            <person name="Otillar R.P."/>
            <person name="Terry A.Y."/>
            <person name="Boore J.L."/>
            <person name="Simakov O."/>
            <person name="Marletaz F."/>
            <person name="Cho S.-J."/>
            <person name="Edsinger-Gonzales E."/>
            <person name="Havlak P."/>
            <person name="Kuo D.-H."/>
            <person name="Larsson T."/>
            <person name="Lv J."/>
            <person name="Arendt D."/>
            <person name="Savage R."/>
            <person name="Osoegawa K."/>
            <person name="de Jong P."/>
            <person name="Lindberg D.R."/>
            <person name="Seaver E.C."/>
            <person name="Weisblat D.A."/>
            <person name="Putnam N.H."/>
            <person name="Grigoriev I.V."/>
            <person name="Rokhsar D.S."/>
        </authorList>
    </citation>
    <scope>NUCLEOTIDE SEQUENCE</scope>
</reference>
<reference evidence="2 4" key="2">
    <citation type="journal article" date="2013" name="Nature">
        <title>Insights into bilaterian evolution from three spiralian genomes.</title>
        <authorList>
            <person name="Simakov O."/>
            <person name="Marletaz F."/>
            <person name="Cho S.J."/>
            <person name="Edsinger-Gonzales E."/>
            <person name="Havlak P."/>
            <person name="Hellsten U."/>
            <person name="Kuo D.H."/>
            <person name="Larsson T."/>
            <person name="Lv J."/>
            <person name="Arendt D."/>
            <person name="Savage R."/>
            <person name="Osoegawa K."/>
            <person name="de Jong P."/>
            <person name="Grimwood J."/>
            <person name="Chapman J.A."/>
            <person name="Shapiro H."/>
            <person name="Aerts A."/>
            <person name="Otillar R.P."/>
            <person name="Terry A.Y."/>
            <person name="Boore J.L."/>
            <person name="Grigoriev I.V."/>
            <person name="Lindberg D.R."/>
            <person name="Seaver E.C."/>
            <person name="Weisblat D.A."/>
            <person name="Putnam N.H."/>
            <person name="Rokhsar D.S."/>
        </authorList>
    </citation>
    <scope>NUCLEOTIDE SEQUENCE</scope>
</reference>
<dbReference type="RefSeq" id="XP_009012264.1">
    <property type="nucleotide sequence ID" value="XM_009014016.1"/>
</dbReference>
<dbReference type="CTD" id="20195880"/>
<gene>
    <name evidence="3" type="primary">20195880</name>
    <name evidence="2" type="ORF">HELRODRAFT_124807</name>
</gene>
<name>T1EH30_HELRO</name>
<dbReference type="OMA" id="AYDARND"/>
<evidence type="ECO:0000313" key="4">
    <source>
        <dbReference type="Proteomes" id="UP000015101"/>
    </source>
</evidence>
<dbReference type="AlphaFoldDB" id="T1EH30"/>
<dbReference type="InterPro" id="IPR002931">
    <property type="entry name" value="Transglutaminase-like"/>
</dbReference>
<keyword evidence="4" id="KW-1185">Reference proteome</keyword>
<protein>
    <recommendedName>
        <fullName evidence="1">Transglutaminase-like domain-containing protein</fullName>
    </recommendedName>
</protein>
<sequence length="211" mass="23901">DQTYMSEPTDIEEYVENDNGFIYLGTKNQIQKINWCFSQYENDVLTTAYHLMDLACLAYDARNDMAKIVRAICSNITSCEDSGVISGNWSCSHAPYTAPTQWLGTLPIVRDFLMSKEPTKYGHCYVFAALATSLCRSLGIPCRCVTSYASAHDCDGINKVNLHWGIHGEPIDVLNTLNCWTFHVWCEAYLKRPELLLNSYNGWQAFDPTPQ</sequence>
<dbReference type="InterPro" id="IPR036985">
    <property type="entry name" value="Transglutaminase-like_sf"/>
</dbReference>
<dbReference type="PANTHER" id="PTHR11590">
    <property type="entry name" value="PROTEIN-GLUTAMINE GAMMA-GLUTAMYLTRANSFERASE"/>
    <property type="match status" value="1"/>
</dbReference>
<dbReference type="SUPFAM" id="SSF54001">
    <property type="entry name" value="Cysteine proteinases"/>
    <property type="match status" value="1"/>
</dbReference>
<dbReference type="InterPro" id="IPR050779">
    <property type="entry name" value="Transglutaminase"/>
</dbReference>
<evidence type="ECO:0000259" key="1">
    <source>
        <dbReference type="SMART" id="SM00460"/>
    </source>
</evidence>
<dbReference type="Pfam" id="PF01841">
    <property type="entry name" value="Transglut_core"/>
    <property type="match status" value="1"/>
</dbReference>
<dbReference type="InParanoid" id="T1EH30"/>
<organism evidence="3 4">
    <name type="scientific">Helobdella robusta</name>
    <name type="common">Californian leech</name>
    <dbReference type="NCBI Taxonomy" id="6412"/>
    <lineage>
        <taxon>Eukaryota</taxon>
        <taxon>Metazoa</taxon>
        <taxon>Spiralia</taxon>
        <taxon>Lophotrochozoa</taxon>
        <taxon>Annelida</taxon>
        <taxon>Clitellata</taxon>
        <taxon>Hirudinea</taxon>
        <taxon>Rhynchobdellida</taxon>
        <taxon>Glossiphoniidae</taxon>
        <taxon>Helobdella</taxon>
    </lineage>
</organism>
<dbReference type="KEGG" id="hro:HELRODRAFT_124807"/>
<dbReference type="GeneID" id="20195880"/>
<dbReference type="Gene3D" id="3.90.260.10">
    <property type="entry name" value="Transglutaminase-like"/>
    <property type="match status" value="1"/>
</dbReference>
<dbReference type="EMBL" id="KB095946">
    <property type="protein sequence ID" value="ESO09640.1"/>
    <property type="molecule type" value="Genomic_DNA"/>
</dbReference>
<dbReference type="OrthoDB" id="437511at2759"/>
<dbReference type="SMART" id="SM00460">
    <property type="entry name" value="TGc"/>
    <property type="match status" value="1"/>
</dbReference>
<proteinExistence type="predicted"/>
<dbReference type="eggNOG" id="ENOG502QQ46">
    <property type="taxonomic scope" value="Eukaryota"/>
</dbReference>
<dbReference type="PANTHER" id="PTHR11590:SF40">
    <property type="entry name" value="HEMOCYTE PROTEIN-GLUTAMINE GAMMA-GLUTAMYLTRANSFERASE-LIKE PROTEIN"/>
    <property type="match status" value="1"/>
</dbReference>
<evidence type="ECO:0000313" key="3">
    <source>
        <dbReference type="EnsemblMetazoa" id="HelroP124807"/>
    </source>
</evidence>
<feature type="domain" description="Transglutaminase-like" evidence="1">
    <location>
        <begin position="116"/>
        <end position="210"/>
    </location>
</feature>
<reference evidence="3" key="3">
    <citation type="submission" date="2015-06" db="UniProtKB">
        <authorList>
            <consortium name="EnsemblMetazoa"/>
        </authorList>
    </citation>
    <scope>IDENTIFICATION</scope>
</reference>
<dbReference type="HOGENOM" id="CLU_088796_0_0_1"/>